<protein>
    <submittedName>
        <fullName evidence="1">Uncharacterized protein</fullName>
    </submittedName>
</protein>
<dbReference type="RefSeq" id="XP_013424578.1">
    <property type="nucleotide sequence ID" value="XM_013569124.1"/>
</dbReference>
<dbReference type="OrthoDB" id="3883362at2759"/>
<proteinExistence type="predicted"/>
<dbReference type="EMBL" id="KL584717">
    <property type="protein sequence ID" value="KEQ70440.1"/>
    <property type="molecule type" value="Genomic_DNA"/>
</dbReference>
<evidence type="ECO:0000313" key="2">
    <source>
        <dbReference type="Proteomes" id="UP000027730"/>
    </source>
</evidence>
<dbReference type="Proteomes" id="UP000027730">
    <property type="component" value="Unassembled WGS sequence"/>
</dbReference>
<organism evidence="1 2">
    <name type="scientific">Aureobasidium namibiae CBS 147.97</name>
    <dbReference type="NCBI Taxonomy" id="1043004"/>
    <lineage>
        <taxon>Eukaryota</taxon>
        <taxon>Fungi</taxon>
        <taxon>Dikarya</taxon>
        <taxon>Ascomycota</taxon>
        <taxon>Pezizomycotina</taxon>
        <taxon>Dothideomycetes</taxon>
        <taxon>Dothideomycetidae</taxon>
        <taxon>Dothideales</taxon>
        <taxon>Saccotheciaceae</taxon>
        <taxon>Aureobasidium</taxon>
    </lineage>
</organism>
<keyword evidence="2" id="KW-1185">Reference proteome</keyword>
<name>A0A074WBE7_9PEZI</name>
<evidence type="ECO:0000313" key="1">
    <source>
        <dbReference type="EMBL" id="KEQ70440.1"/>
    </source>
</evidence>
<dbReference type="GeneID" id="25411826"/>
<dbReference type="HOGENOM" id="CLU_1119975_0_0_1"/>
<gene>
    <name evidence="1" type="ORF">M436DRAFT_53690</name>
</gene>
<accession>A0A074WBE7</accession>
<reference evidence="1 2" key="1">
    <citation type="journal article" date="2014" name="BMC Genomics">
        <title>Genome sequencing of four Aureobasidium pullulans varieties: biotechnological potential, stress tolerance, and description of new species.</title>
        <authorList>
            <person name="Gostin Ar C."/>
            <person name="Ohm R.A."/>
            <person name="Kogej T."/>
            <person name="Sonjak S."/>
            <person name="Turk M."/>
            <person name="Zajc J."/>
            <person name="Zalar P."/>
            <person name="Grube M."/>
            <person name="Sun H."/>
            <person name="Han J."/>
            <person name="Sharma A."/>
            <person name="Chiniquy J."/>
            <person name="Ngan C.Y."/>
            <person name="Lipzen A."/>
            <person name="Barry K."/>
            <person name="Grigoriev I.V."/>
            <person name="Gunde-Cimerman N."/>
        </authorList>
    </citation>
    <scope>NUCLEOTIDE SEQUENCE [LARGE SCALE GENOMIC DNA]</scope>
    <source>
        <strain evidence="1 2">CBS 147.97</strain>
    </source>
</reference>
<dbReference type="AlphaFoldDB" id="A0A074WBE7"/>
<sequence>MSGSILAAVRWRVPRSVVSVRSSSTSRQSRQKDIDIIRRLRRQERITAATLDAELDDFLQRFDTLYTSSSASEEAVATALRQKKYISTERLSHTKNMAKFGQEIVDDFNDLKKHIKDLESEPYPDWQPGDSDVVLRQLDDPNLKPQDLESEMNTRHKDVKRLLDQADEHYEALVRTRQALRERGAAAAETVADDFVNSHSSDYDFANLIVSLDPVDLDTIDETPAAILAQLRRNTP</sequence>